<evidence type="ECO:0000313" key="2">
    <source>
        <dbReference type="EMBL" id="MFD1883668.1"/>
    </source>
</evidence>
<dbReference type="Proteomes" id="UP001597213">
    <property type="component" value="Unassembled WGS sequence"/>
</dbReference>
<keyword evidence="1" id="KW-1133">Transmembrane helix</keyword>
<accession>A0ABW4RDM6</accession>
<dbReference type="Pfam" id="PF10003">
    <property type="entry name" value="DUF2244"/>
    <property type="match status" value="1"/>
</dbReference>
<dbReference type="InterPro" id="IPR019253">
    <property type="entry name" value="DUF2244_TM"/>
</dbReference>
<proteinExistence type="predicted"/>
<protein>
    <submittedName>
        <fullName evidence="2">DUF2244 domain-containing protein</fullName>
    </submittedName>
</protein>
<keyword evidence="3" id="KW-1185">Reference proteome</keyword>
<comment type="caution">
    <text evidence="2">The sequence shown here is derived from an EMBL/GenBank/DDBJ whole genome shotgun (WGS) entry which is preliminary data.</text>
</comment>
<reference evidence="3" key="1">
    <citation type="journal article" date="2019" name="Int. J. Syst. Evol. Microbiol.">
        <title>The Global Catalogue of Microorganisms (GCM) 10K type strain sequencing project: providing services to taxonomists for standard genome sequencing and annotation.</title>
        <authorList>
            <consortium name="The Broad Institute Genomics Platform"/>
            <consortium name="The Broad Institute Genome Sequencing Center for Infectious Disease"/>
            <person name="Wu L."/>
            <person name="Ma J."/>
        </authorList>
    </citation>
    <scope>NUCLEOTIDE SEQUENCE [LARGE SCALE GENOMIC DNA]</scope>
    <source>
        <strain evidence="3">CCUG 56029</strain>
    </source>
</reference>
<dbReference type="EMBL" id="JBHUEN010000053">
    <property type="protein sequence ID" value="MFD1883668.1"/>
    <property type="molecule type" value="Genomic_DNA"/>
</dbReference>
<feature type="transmembrane region" description="Helical" evidence="1">
    <location>
        <begin position="53"/>
        <end position="72"/>
    </location>
</feature>
<keyword evidence="1" id="KW-0812">Transmembrane</keyword>
<gene>
    <name evidence="2" type="ORF">ACFSCT_18315</name>
</gene>
<organism evidence="2 3">
    <name type="scientific">Paracoccus pacificus</name>
    <dbReference type="NCBI Taxonomy" id="1463598"/>
    <lineage>
        <taxon>Bacteria</taxon>
        <taxon>Pseudomonadati</taxon>
        <taxon>Pseudomonadota</taxon>
        <taxon>Alphaproteobacteria</taxon>
        <taxon>Rhodobacterales</taxon>
        <taxon>Paracoccaceae</taxon>
        <taxon>Paracoccus</taxon>
    </lineage>
</organism>
<evidence type="ECO:0000313" key="3">
    <source>
        <dbReference type="Proteomes" id="UP001597213"/>
    </source>
</evidence>
<sequence length="163" mass="18411">MPYSWQDSGTGPAVTRLNLWPHRSLPVTGFVWVIGITAVMLAIPMLALVGTPALWGLLPFAAIAVAALWWAIRYSYRGGQTQELLVIREDALSLTRKDPGRPDRHWQANPHWVRVNLRDGPVEDYLTLTDGQRAVELGAFLSPEERRQLAAELRQQLTRRRHG</sequence>
<name>A0ABW4RDM6_9RHOB</name>
<feature type="transmembrane region" description="Helical" evidence="1">
    <location>
        <begin position="25"/>
        <end position="47"/>
    </location>
</feature>
<evidence type="ECO:0000256" key="1">
    <source>
        <dbReference type="SAM" id="Phobius"/>
    </source>
</evidence>
<keyword evidence="1" id="KW-0472">Membrane</keyword>
<dbReference type="RefSeq" id="WP_379145188.1">
    <property type="nucleotide sequence ID" value="NZ_JBHUEN010000053.1"/>
</dbReference>